<evidence type="ECO:0000256" key="1">
    <source>
        <dbReference type="SAM" id="MobiDB-lite"/>
    </source>
</evidence>
<evidence type="ECO:0000313" key="3">
    <source>
        <dbReference type="Proteomes" id="UP000800235"/>
    </source>
</evidence>
<proteinExistence type="predicted"/>
<feature type="compositionally biased region" description="Basic and acidic residues" evidence="1">
    <location>
        <begin position="301"/>
        <end position="311"/>
    </location>
</feature>
<sequence length="709" mass="76883">MGGHSSNAVRSDRTPKADAVATPSATLSTGTLDVPDRHLPEINIDTTNNSKHNTIEPSCQSHSAANGAGETLDAVLEEHSLRESGVEKSKDSEHSDESNAEHSNGSWDPSYAEEEDLIHGAYHEDDSDPPEEVFVAVGLPESSIHQEVPISAVEVIRNRPVIGVPVRYNSVRSPKRLVGLGRREDVRKWKAKQIRRRESDPTGQHAGYHPFPPAQALDQAVVTPPALYQPAEGVPNWMNFVDENEDLRGDGFQNPTAYNVASLDSAEDDAVEQLSHPGHDGMGYQRDISRDEDFCDPQSIHGDDHSTREATPELEDDFDEDGTSREAHVSRAPLQASNATRQPFQLQPFLWRGRGEQLVTAGRVPASTRLGSAVGGTQTSVFPDRESTNHALSTVDGSPVSIAYSLGTFRSSMRRIGDTASETQAYRPLREPHNALRRSEAHLTSQLHDTPELQEDSGYLADISNSFSSIGRSFTEINAEENDGGELGAPGDRSQQFGSEGSSSFVSHPPSEQEQEASDNQEQGFSPEVSEVMDWAEESGIPTIDCTTGLGDRGNISLLLVAVPDLPPQSPVEDSSIDGQEHSDHSVVMTITGLDSTNKHAKDVQLTPQDANQAPFSLSSNFSRDAADKLLAHLRSCEISNDQSASPKKKTGGLRGLAKQLGSPVKKLTQRSKVREGRSAQPQIASGYHGVNCGCWFCQRLALVVGQEQ</sequence>
<evidence type="ECO:0000313" key="2">
    <source>
        <dbReference type="EMBL" id="KAF2420208.1"/>
    </source>
</evidence>
<feature type="region of interest" description="Disordered" evidence="1">
    <location>
        <begin position="480"/>
        <end position="526"/>
    </location>
</feature>
<feature type="region of interest" description="Disordered" evidence="1">
    <location>
        <begin position="191"/>
        <end position="212"/>
    </location>
</feature>
<keyword evidence="3" id="KW-1185">Reference proteome</keyword>
<feature type="compositionally biased region" description="Basic and acidic residues" evidence="1">
    <location>
        <begin position="76"/>
        <end position="100"/>
    </location>
</feature>
<feature type="compositionally biased region" description="Acidic residues" evidence="1">
    <location>
        <begin position="312"/>
        <end position="321"/>
    </location>
</feature>
<gene>
    <name evidence="2" type="ORF">EJ08DRAFT_683424</name>
</gene>
<dbReference type="Proteomes" id="UP000800235">
    <property type="component" value="Unassembled WGS sequence"/>
</dbReference>
<organism evidence="2 3">
    <name type="scientific">Tothia fuscella</name>
    <dbReference type="NCBI Taxonomy" id="1048955"/>
    <lineage>
        <taxon>Eukaryota</taxon>
        <taxon>Fungi</taxon>
        <taxon>Dikarya</taxon>
        <taxon>Ascomycota</taxon>
        <taxon>Pezizomycotina</taxon>
        <taxon>Dothideomycetes</taxon>
        <taxon>Pleosporomycetidae</taxon>
        <taxon>Venturiales</taxon>
        <taxon>Cylindrosympodiaceae</taxon>
        <taxon>Tothia</taxon>
    </lineage>
</organism>
<reference evidence="2" key="1">
    <citation type="journal article" date="2020" name="Stud. Mycol.">
        <title>101 Dothideomycetes genomes: a test case for predicting lifestyles and emergence of pathogens.</title>
        <authorList>
            <person name="Haridas S."/>
            <person name="Albert R."/>
            <person name="Binder M."/>
            <person name="Bloem J."/>
            <person name="Labutti K."/>
            <person name="Salamov A."/>
            <person name="Andreopoulos B."/>
            <person name="Baker S."/>
            <person name="Barry K."/>
            <person name="Bills G."/>
            <person name="Bluhm B."/>
            <person name="Cannon C."/>
            <person name="Castanera R."/>
            <person name="Culley D."/>
            <person name="Daum C."/>
            <person name="Ezra D."/>
            <person name="Gonzalez J."/>
            <person name="Henrissat B."/>
            <person name="Kuo A."/>
            <person name="Liang C."/>
            <person name="Lipzen A."/>
            <person name="Lutzoni F."/>
            <person name="Magnuson J."/>
            <person name="Mondo S."/>
            <person name="Nolan M."/>
            <person name="Ohm R."/>
            <person name="Pangilinan J."/>
            <person name="Park H.-J."/>
            <person name="Ramirez L."/>
            <person name="Alfaro M."/>
            <person name="Sun H."/>
            <person name="Tritt A."/>
            <person name="Yoshinaga Y."/>
            <person name="Zwiers L.-H."/>
            <person name="Turgeon B."/>
            <person name="Goodwin S."/>
            <person name="Spatafora J."/>
            <person name="Crous P."/>
            <person name="Grigoriev I."/>
        </authorList>
    </citation>
    <scope>NUCLEOTIDE SEQUENCE</scope>
    <source>
        <strain evidence="2">CBS 130266</strain>
    </source>
</reference>
<dbReference type="EMBL" id="MU007112">
    <property type="protein sequence ID" value="KAF2420208.1"/>
    <property type="molecule type" value="Genomic_DNA"/>
</dbReference>
<feature type="region of interest" description="Disordered" evidence="1">
    <location>
        <begin position="292"/>
        <end position="340"/>
    </location>
</feature>
<feature type="region of interest" description="Disordered" evidence="1">
    <location>
        <begin position="1"/>
        <end position="131"/>
    </location>
</feature>
<comment type="caution">
    <text evidence="2">The sequence shown here is derived from an EMBL/GenBank/DDBJ whole genome shotgun (WGS) entry which is preliminary data.</text>
</comment>
<name>A0A9P4TSH0_9PEZI</name>
<accession>A0A9P4TSH0</accession>
<protein>
    <submittedName>
        <fullName evidence="2">Uncharacterized protein</fullName>
    </submittedName>
</protein>
<dbReference type="AlphaFoldDB" id="A0A9P4TSH0"/>
<feature type="compositionally biased region" description="Polar residues" evidence="1">
    <location>
        <begin position="44"/>
        <end position="64"/>
    </location>
</feature>
<feature type="compositionally biased region" description="Low complexity" evidence="1">
    <location>
        <begin position="494"/>
        <end position="512"/>
    </location>
</feature>